<gene>
    <name evidence="1" type="ORF">LCGC14_0006140</name>
</gene>
<accession>A0A0F9Z5Q5</accession>
<proteinExistence type="predicted"/>
<dbReference type="AlphaFoldDB" id="A0A0F9Z5Q5"/>
<name>A0A0F9Z5Q5_9ZZZZ</name>
<organism evidence="1">
    <name type="scientific">marine sediment metagenome</name>
    <dbReference type="NCBI Taxonomy" id="412755"/>
    <lineage>
        <taxon>unclassified sequences</taxon>
        <taxon>metagenomes</taxon>
        <taxon>ecological metagenomes</taxon>
    </lineage>
</organism>
<comment type="caution">
    <text evidence="1">The sequence shown here is derived from an EMBL/GenBank/DDBJ whole genome shotgun (WGS) entry which is preliminary data.</text>
</comment>
<dbReference type="EMBL" id="LAZR01000001">
    <property type="protein sequence ID" value="KKO12599.1"/>
    <property type="molecule type" value="Genomic_DNA"/>
</dbReference>
<protein>
    <submittedName>
        <fullName evidence="1">Uncharacterized protein</fullName>
    </submittedName>
</protein>
<reference evidence="1" key="1">
    <citation type="journal article" date="2015" name="Nature">
        <title>Complex archaea that bridge the gap between prokaryotes and eukaryotes.</title>
        <authorList>
            <person name="Spang A."/>
            <person name="Saw J.H."/>
            <person name="Jorgensen S.L."/>
            <person name="Zaremba-Niedzwiedzka K."/>
            <person name="Martijn J."/>
            <person name="Lind A.E."/>
            <person name="van Eijk R."/>
            <person name="Schleper C."/>
            <person name="Guy L."/>
            <person name="Ettema T.J."/>
        </authorList>
    </citation>
    <scope>NUCLEOTIDE SEQUENCE</scope>
</reference>
<sequence>MTIRSFSAKPIAATLLACLTSSILYAQDDTTGYTAPRTEWGHPELRGVWNFSSSIPMQRPTALGDREFYTLEEVMAQEQARMAREASGVELTDIIGGAIGGYNDFWIETNPLDYNLRTSLIVEPANGRLPPLVDGAPVATGGLGPDSPGERPVRFAVGGVGKDGPEDRGLSERCLLGFNSVPPFEPSLYNNNVQLFQTEDHVVIFNEMIHESRIVPMDNRPYIPEQVTQWTGDSRGRWDGDTLVVETRNFNDKTQSFSGVGVSANKLLVERFTRIGADRVDYQFTVQDDRAFTEPVTVLIPMFRADGDLFEYACHEGNYGLVNVLRGARVEEGTWDHENNRAVR</sequence>
<evidence type="ECO:0000313" key="1">
    <source>
        <dbReference type="EMBL" id="KKO12599.1"/>
    </source>
</evidence>